<evidence type="ECO:0000256" key="5">
    <source>
        <dbReference type="ARBA" id="ARBA00022927"/>
    </source>
</evidence>
<dbReference type="SUPFAM" id="SSF140111">
    <property type="entry name" value="Endosomal sorting complex assembly domain"/>
    <property type="match status" value="1"/>
</dbReference>
<dbReference type="GO" id="GO:0031902">
    <property type="term" value="C:late endosome membrane"/>
    <property type="evidence" value="ECO:0007669"/>
    <property type="project" value="UniProtKB-SubCell"/>
</dbReference>
<protein>
    <recommendedName>
        <fullName evidence="10">VPS37 C-terminal domain-containing protein</fullName>
    </recommendedName>
</protein>
<proteinExistence type="inferred from homology"/>
<accession>A0A7M5V6F5</accession>
<evidence type="ECO:0000256" key="9">
    <source>
        <dbReference type="SAM" id="MobiDB-lite"/>
    </source>
</evidence>
<feature type="compositionally biased region" description="Low complexity" evidence="9">
    <location>
        <begin position="92"/>
        <end position="103"/>
    </location>
</feature>
<evidence type="ECO:0000256" key="2">
    <source>
        <dbReference type="ARBA" id="ARBA00007617"/>
    </source>
</evidence>
<comment type="subcellular location">
    <subcellularLocation>
        <location evidence="1">Late endosome membrane</location>
        <topology evidence="1">Peripheral membrane protein</topology>
    </subcellularLocation>
</comment>
<feature type="coiled-coil region" evidence="8">
    <location>
        <begin position="112"/>
        <end position="206"/>
    </location>
</feature>
<dbReference type="Pfam" id="PF07200">
    <property type="entry name" value="Mod_r"/>
    <property type="match status" value="1"/>
</dbReference>
<dbReference type="GO" id="GO:0006623">
    <property type="term" value="P:protein targeting to vacuole"/>
    <property type="evidence" value="ECO:0007669"/>
    <property type="project" value="TreeGrafter"/>
</dbReference>
<keyword evidence="12" id="KW-1185">Reference proteome</keyword>
<dbReference type="PROSITE" id="PS51314">
    <property type="entry name" value="VPS37_C"/>
    <property type="match status" value="1"/>
</dbReference>
<evidence type="ECO:0000313" key="12">
    <source>
        <dbReference type="Proteomes" id="UP000594262"/>
    </source>
</evidence>
<dbReference type="InterPro" id="IPR009851">
    <property type="entry name" value="Mod_r"/>
</dbReference>
<evidence type="ECO:0000256" key="3">
    <source>
        <dbReference type="ARBA" id="ARBA00022448"/>
    </source>
</evidence>
<name>A0A7M5V6F5_9CNID</name>
<comment type="function">
    <text evidence="6">Component of the ESCRT-I complex, a regulator of vesicular trafficking process. Required for the sorting of endocytic ubiquitinated cargos into multivesicular bodies. May be involved in cell growth and differentiation.</text>
</comment>
<reference evidence="11" key="1">
    <citation type="submission" date="2021-01" db="UniProtKB">
        <authorList>
            <consortium name="EnsemblMetazoa"/>
        </authorList>
    </citation>
    <scope>IDENTIFICATION</scope>
</reference>
<organism evidence="11 12">
    <name type="scientific">Clytia hemisphaerica</name>
    <dbReference type="NCBI Taxonomy" id="252671"/>
    <lineage>
        <taxon>Eukaryota</taxon>
        <taxon>Metazoa</taxon>
        <taxon>Cnidaria</taxon>
        <taxon>Hydrozoa</taxon>
        <taxon>Hydroidolina</taxon>
        <taxon>Leptothecata</taxon>
        <taxon>Obeliida</taxon>
        <taxon>Clytiidae</taxon>
        <taxon>Clytia</taxon>
    </lineage>
</organism>
<evidence type="ECO:0000256" key="8">
    <source>
        <dbReference type="SAM" id="Coils"/>
    </source>
</evidence>
<evidence type="ECO:0000256" key="7">
    <source>
        <dbReference type="PROSITE-ProRule" id="PRU00646"/>
    </source>
</evidence>
<sequence length="311" mass="35097">MSYPRNYRMPMPPQQYQSYNQPQRQNYPQQNNTSNYPSSYPQQSQQPTPYPTTHAAPYPTSSAQPPYPTPNSTQSRQPAPYPTSQVQSMSINNTTTTNTTTTTSHSEVQQWLESATNSLKALIKDASNEELNQLVDNEDKLIDLVQSSEQVKKMQRKIEEMSSQIKDTAVTNLSMEPEVRHLQEEIVQLANRQNDLKQKYAQMQSQLSGKVSLDGMLAVLQAATSESEEESESIAQAYMEADEGNEQIDQFVEAYMNKRIEYHLRKVKSEKMVGLVTNPNRSTMNSPPGAAQQPQLPPRQAMPSAYGYGGY</sequence>
<dbReference type="EnsemblMetazoa" id="CLYHEMT006856.1">
    <property type="protein sequence ID" value="CLYHEMP006856.1"/>
    <property type="gene ID" value="CLYHEMG006856"/>
</dbReference>
<dbReference type="GeneID" id="136819586"/>
<feature type="domain" description="VPS37 C-terminal" evidence="10">
    <location>
        <begin position="193"/>
        <end position="286"/>
    </location>
</feature>
<dbReference type="PANTHER" id="PTHR13678">
    <property type="entry name" value="VACUOLAR PROTEIN SORTING-ASSOCIATED PROTEIN 37"/>
    <property type="match status" value="1"/>
</dbReference>
<evidence type="ECO:0000313" key="11">
    <source>
        <dbReference type="EnsemblMetazoa" id="CLYHEMP006856.1"/>
    </source>
</evidence>
<dbReference type="AlphaFoldDB" id="A0A7M5V6F5"/>
<keyword evidence="4" id="KW-0967">Endosome</keyword>
<keyword evidence="8" id="KW-0175">Coiled coil</keyword>
<comment type="similarity">
    <text evidence="2">Belongs to the VPS37 family.</text>
</comment>
<dbReference type="GO" id="GO:0006612">
    <property type="term" value="P:protein targeting to membrane"/>
    <property type="evidence" value="ECO:0007669"/>
    <property type="project" value="TreeGrafter"/>
</dbReference>
<feature type="region of interest" description="Disordered" evidence="9">
    <location>
        <begin position="279"/>
        <end position="311"/>
    </location>
</feature>
<feature type="compositionally biased region" description="Low complexity" evidence="9">
    <location>
        <begin position="287"/>
        <end position="303"/>
    </location>
</feature>
<dbReference type="InterPro" id="IPR037202">
    <property type="entry name" value="ESCRT_assembly_dom"/>
</dbReference>
<evidence type="ECO:0000256" key="4">
    <source>
        <dbReference type="ARBA" id="ARBA00022753"/>
    </source>
</evidence>
<evidence type="ECO:0000256" key="1">
    <source>
        <dbReference type="ARBA" id="ARBA00004633"/>
    </source>
</evidence>
<dbReference type="Gene3D" id="1.10.287.660">
    <property type="entry name" value="Helix hairpin bin"/>
    <property type="match status" value="1"/>
</dbReference>
<evidence type="ECO:0000259" key="10">
    <source>
        <dbReference type="PROSITE" id="PS51314"/>
    </source>
</evidence>
<feature type="compositionally biased region" description="Low complexity" evidence="9">
    <location>
        <begin position="1"/>
        <end position="60"/>
    </location>
</feature>
<dbReference type="RefSeq" id="XP_066931921.1">
    <property type="nucleotide sequence ID" value="XM_067075820.1"/>
</dbReference>
<dbReference type="Proteomes" id="UP000594262">
    <property type="component" value="Unplaced"/>
</dbReference>
<dbReference type="InterPro" id="IPR029012">
    <property type="entry name" value="Helix_hairpin_bin_sf"/>
</dbReference>
<keyword evidence="3 7" id="KW-0813">Transport</keyword>
<keyword evidence="5 7" id="KW-0653">Protein transport</keyword>
<feature type="compositionally biased region" description="Polar residues" evidence="9">
    <location>
        <begin position="70"/>
        <end position="91"/>
    </location>
</feature>
<dbReference type="GO" id="GO:0000813">
    <property type="term" value="C:ESCRT I complex"/>
    <property type="evidence" value="ECO:0007669"/>
    <property type="project" value="TreeGrafter"/>
</dbReference>
<feature type="region of interest" description="Disordered" evidence="9">
    <location>
        <begin position="1"/>
        <end position="107"/>
    </location>
</feature>
<evidence type="ECO:0000256" key="6">
    <source>
        <dbReference type="ARBA" id="ARBA00025010"/>
    </source>
</evidence>
<dbReference type="OrthoDB" id="10004364at2759"/>
<dbReference type="PANTHER" id="PTHR13678:SF27">
    <property type="entry name" value="LD45836P"/>
    <property type="match status" value="1"/>
</dbReference>
<dbReference type="GO" id="GO:0043162">
    <property type="term" value="P:ubiquitin-dependent protein catabolic process via the multivesicular body sorting pathway"/>
    <property type="evidence" value="ECO:0007669"/>
    <property type="project" value="TreeGrafter"/>
</dbReference>